<dbReference type="EMBL" id="LSYV01000038">
    <property type="protein sequence ID" value="KXZ47156.1"/>
    <property type="molecule type" value="Genomic_DNA"/>
</dbReference>
<dbReference type="PANTHER" id="PTHR13452:SF13">
    <property type="entry name" value="OS02G0672400 PROTEIN"/>
    <property type="match status" value="1"/>
</dbReference>
<name>A0A150GBE0_GONPE</name>
<feature type="compositionally biased region" description="Low complexity" evidence="1">
    <location>
        <begin position="255"/>
        <end position="274"/>
    </location>
</feature>
<feature type="compositionally biased region" description="Low complexity" evidence="1">
    <location>
        <begin position="144"/>
        <end position="158"/>
    </location>
</feature>
<dbReference type="GO" id="GO:0006400">
    <property type="term" value="P:tRNA modification"/>
    <property type="evidence" value="ECO:0007669"/>
    <property type="project" value="InterPro"/>
</dbReference>
<evidence type="ECO:0000256" key="1">
    <source>
        <dbReference type="SAM" id="MobiDB-lite"/>
    </source>
</evidence>
<accession>A0A150GBE0</accession>
<dbReference type="GO" id="GO:0003723">
    <property type="term" value="F:RNA binding"/>
    <property type="evidence" value="ECO:0007669"/>
    <property type="project" value="InterPro"/>
</dbReference>
<protein>
    <submittedName>
        <fullName evidence="2">Uncharacterized protein</fullName>
    </submittedName>
</protein>
<keyword evidence="3" id="KW-1185">Reference proteome</keyword>
<proteinExistence type="predicted"/>
<feature type="region of interest" description="Disordered" evidence="1">
    <location>
        <begin position="251"/>
        <end position="292"/>
    </location>
</feature>
<gene>
    <name evidence="2" type="ORF">GPECTOR_37g162</name>
</gene>
<dbReference type="InterPro" id="IPR040183">
    <property type="entry name" value="THUMPD1-like"/>
</dbReference>
<dbReference type="Proteomes" id="UP000075714">
    <property type="component" value="Unassembled WGS sequence"/>
</dbReference>
<sequence>MATSRVNPLSAGGGEAPSFVAVDRFRYSVVGELAAGARAFLVTCNFRSHCQRLIPLDATCELTAAGLARAVAAAAAAHRARQPGGAVSEPFTYAIAYHSRDNEVPPAAAAATAPAVAAAAGAPPAGGSENGGPSAGGDSPKANPASGPAGAAEGEGASRVAQCRGQGEGRGGGGGGEGGDGGALSDRGRIISVVAAGMAAAFGQLAKVDLKRPQVAVVVEAFPVAGRQFAGLALLGPGLFLARGKLLVKPLAQNPPTHQKQPQGQTQPQEQGQKQGRRHKQKQQKLAQPAAS</sequence>
<dbReference type="OrthoDB" id="544890at2759"/>
<evidence type="ECO:0000313" key="3">
    <source>
        <dbReference type="Proteomes" id="UP000075714"/>
    </source>
</evidence>
<comment type="caution">
    <text evidence="2">The sequence shown here is derived from an EMBL/GenBank/DDBJ whole genome shotgun (WGS) entry which is preliminary data.</text>
</comment>
<feature type="region of interest" description="Disordered" evidence="1">
    <location>
        <begin position="120"/>
        <end position="183"/>
    </location>
</feature>
<dbReference type="AlphaFoldDB" id="A0A150GBE0"/>
<feature type="compositionally biased region" description="Gly residues" evidence="1">
    <location>
        <begin position="166"/>
        <end position="182"/>
    </location>
</feature>
<organism evidence="2 3">
    <name type="scientific">Gonium pectorale</name>
    <name type="common">Green alga</name>
    <dbReference type="NCBI Taxonomy" id="33097"/>
    <lineage>
        <taxon>Eukaryota</taxon>
        <taxon>Viridiplantae</taxon>
        <taxon>Chlorophyta</taxon>
        <taxon>core chlorophytes</taxon>
        <taxon>Chlorophyceae</taxon>
        <taxon>CS clade</taxon>
        <taxon>Chlamydomonadales</taxon>
        <taxon>Volvocaceae</taxon>
        <taxon>Gonium</taxon>
    </lineage>
</organism>
<reference evidence="3" key="1">
    <citation type="journal article" date="2016" name="Nat. Commun.">
        <title>The Gonium pectorale genome demonstrates co-option of cell cycle regulation during the evolution of multicellularity.</title>
        <authorList>
            <person name="Hanschen E.R."/>
            <person name="Marriage T.N."/>
            <person name="Ferris P.J."/>
            <person name="Hamaji T."/>
            <person name="Toyoda A."/>
            <person name="Fujiyama A."/>
            <person name="Neme R."/>
            <person name="Noguchi H."/>
            <person name="Minakuchi Y."/>
            <person name="Suzuki M."/>
            <person name="Kawai-Toyooka H."/>
            <person name="Smith D.R."/>
            <person name="Sparks H."/>
            <person name="Anderson J."/>
            <person name="Bakaric R."/>
            <person name="Luria V."/>
            <person name="Karger A."/>
            <person name="Kirschner M.W."/>
            <person name="Durand P.M."/>
            <person name="Michod R.E."/>
            <person name="Nozaki H."/>
            <person name="Olson B.J."/>
        </authorList>
    </citation>
    <scope>NUCLEOTIDE SEQUENCE [LARGE SCALE GENOMIC DNA]</scope>
    <source>
        <strain evidence="3">NIES-2863</strain>
    </source>
</reference>
<dbReference type="PANTHER" id="PTHR13452">
    <property type="entry name" value="THUMP DOMAIN CONTAINING PROTEIN 1-RELATED"/>
    <property type="match status" value="1"/>
</dbReference>
<evidence type="ECO:0000313" key="2">
    <source>
        <dbReference type="EMBL" id="KXZ47156.1"/>
    </source>
</evidence>